<dbReference type="STRING" id="1123265.GCA_000686625_05105"/>
<dbReference type="InterPro" id="IPR036890">
    <property type="entry name" value="HATPase_C_sf"/>
</dbReference>
<sequence>MIMPKQIFEDLFQCHTEEEVGLYISGNDTIFHQANWYPLGGNENNYGVIENQQASPIAALIEKVTNSIDATLMRRCYELGIDPKSSKAPKNMEEARELFFPDYKNWDLSGQRKSQAKNIQILADGPKLNSSITIYDNGEGQHPEDLENTFLSLLRGNKNEIHFVQGKYNMGGSGAIIFCGKKGYQLIGSRRFDKTGDFGFTLIREHPLSKEEEGKKKNTWYEYLKIDNKIPSFEIDKLDLNLHETLFETGSVIKLYSYMLPEGSRSVISRDLNQSLNEFLFNPALPILTVDRKYRYPKDINLERDLYGLQRRLEQSENKYIEDYFSETFREEPFGSFKVTSYVFKSRIEGKNIKETKAAIQTEFFKNNMSVIFSLNGQVHGSYSSEFITRALKFNLLKNHLLIHIDCTNMDYNFRKELFMASRDRLKDGDDTALLRKFLANKLGSKNGQLAQIEKKRKDSISVESGDTTEMLKSFSRNLPMDTEMMKLLSQTFKLEQRKEKPEKKEFGKKTEVVEKEPFLPKRFPSFFKFKNAKKGGTNVVNLPRGQDKFISFQTDVENHYFDRVEEPGDLKIALVSYNKKNDRDGGNASPGIDNIEEILNISHSSPRDGTIRLNINAKNSVKVGDELEMKVTLTGAGEEFEEIFLIKVAEPEAPKVSTEKKEEEEPFGLPPFVLVYQEKKEGYQTWDEVGEGIGTDISFDTVMIPQVSNDNLEKVVINMDSKVLKDFKRQYKSQDQLEVADRKYISSVYFHTLFLYMITKNRKYSVVQDDKPIEIESYLQDLFASYYSAFILNFGTNDLLMGISE</sequence>
<dbReference type="AlphaFoldDB" id="A0A4U9VYZ5"/>
<dbReference type="Gene3D" id="3.30.565.10">
    <property type="entry name" value="Histidine kinase-like ATPase, C-terminal domain"/>
    <property type="match status" value="1"/>
</dbReference>
<evidence type="ECO:0000313" key="2">
    <source>
        <dbReference type="Proteomes" id="UP000308196"/>
    </source>
</evidence>
<protein>
    <recommendedName>
        <fullName evidence="3">Histidine kinase-, DNA gyrase B-, and HSP90-like ATPase</fullName>
    </recommendedName>
</protein>
<accession>A0A4U9VYZ5</accession>
<dbReference type="Proteomes" id="UP000308196">
    <property type="component" value="Chromosome"/>
</dbReference>
<dbReference type="KEGG" id="stha:NCTC11429_03825"/>
<reference evidence="1 2" key="1">
    <citation type="submission" date="2019-05" db="EMBL/GenBank/DDBJ databases">
        <authorList>
            <consortium name="Pathogen Informatics"/>
        </authorList>
    </citation>
    <scope>NUCLEOTIDE SEQUENCE [LARGE SCALE GENOMIC DNA]</scope>
    <source>
        <strain evidence="1 2">NCTC11429</strain>
    </source>
</reference>
<proteinExistence type="predicted"/>
<organism evidence="1 2">
    <name type="scientific">Sphingobacterium thalpophilum</name>
    <dbReference type="NCBI Taxonomy" id="259"/>
    <lineage>
        <taxon>Bacteria</taxon>
        <taxon>Pseudomonadati</taxon>
        <taxon>Bacteroidota</taxon>
        <taxon>Sphingobacteriia</taxon>
        <taxon>Sphingobacteriales</taxon>
        <taxon>Sphingobacteriaceae</taxon>
        <taxon>Sphingobacterium</taxon>
    </lineage>
</organism>
<evidence type="ECO:0000313" key="1">
    <source>
        <dbReference type="EMBL" id="VTR49141.1"/>
    </source>
</evidence>
<name>A0A4U9VYZ5_9SPHI</name>
<dbReference type="EMBL" id="LR590484">
    <property type="protein sequence ID" value="VTR49141.1"/>
    <property type="molecule type" value="Genomic_DNA"/>
</dbReference>
<evidence type="ECO:0008006" key="3">
    <source>
        <dbReference type="Google" id="ProtNLM"/>
    </source>
</evidence>
<gene>
    <name evidence="1" type="ORF">NCTC11429_03825</name>
</gene>